<keyword evidence="3" id="KW-0479">Metal-binding</keyword>
<proteinExistence type="inferred from homology"/>
<evidence type="ECO:0000256" key="6">
    <source>
        <dbReference type="SAM" id="MobiDB-lite"/>
    </source>
</evidence>
<evidence type="ECO:0000259" key="7">
    <source>
        <dbReference type="PROSITE" id="PS51837"/>
    </source>
</evidence>
<protein>
    <recommendedName>
        <fullName evidence="7">LITAF domain-containing protein</fullName>
    </recommendedName>
</protein>
<feature type="region of interest" description="Disordered" evidence="6">
    <location>
        <begin position="1"/>
        <end position="23"/>
    </location>
</feature>
<dbReference type="PROSITE" id="PS51837">
    <property type="entry name" value="LITAF"/>
    <property type="match status" value="1"/>
</dbReference>
<evidence type="ECO:0000256" key="3">
    <source>
        <dbReference type="ARBA" id="ARBA00022723"/>
    </source>
</evidence>
<dbReference type="GO" id="GO:0008270">
    <property type="term" value="F:zinc ion binding"/>
    <property type="evidence" value="ECO:0007669"/>
    <property type="project" value="TreeGrafter"/>
</dbReference>
<evidence type="ECO:0000256" key="2">
    <source>
        <dbReference type="ARBA" id="ARBA00005975"/>
    </source>
</evidence>
<accession>A0A3L6NUA2</accession>
<dbReference type="InterPro" id="IPR006629">
    <property type="entry name" value="LITAF"/>
</dbReference>
<comment type="caution">
    <text evidence="8">The sequence shown here is derived from an EMBL/GenBank/DDBJ whole genome shotgun (WGS) entry which is preliminary data.</text>
</comment>
<evidence type="ECO:0000313" key="8">
    <source>
        <dbReference type="EMBL" id="RKK22669.1"/>
    </source>
</evidence>
<keyword evidence="4" id="KW-0862">Zinc</keyword>
<comment type="similarity">
    <text evidence="2">Belongs to the CDIP1/LITAF family.</text>
</comment>
<dbReference type="EMBL" id="MRCU01000003">
    <property type="protein sequence ID" value="RKK22669.1"/>
    <property type="molecule type" value="Genomic_DNA"/>
</dbReference>
<dbReference type="PANTHER" id="PTHR23292">
    <property type="entry name" value="LIPOPOLYSACCHARIDE-INDUCED TUMOR NECROSIS FACTOR-ALPHA FACTOR"/>
    <property type="match status" value="1"/>
</dbReference>
<dbReference type="PANTHER" id="PTHR23292:SF6">
    <property type="entry name" value="FI16602P1-RELATED"/>
    <property type="match status" value="1"/>
</dbReference>
<keyword evidence="5" id="KW-0472">Membrane</keyword>
<evidence type="ECO:0000256" key="5">
    <source>
        <dbReference type="ARBA" id="ARBA00023136"/>
    </source>
</evidence>
<dbReference type="Proteomes" id="UP000270866">
    <property type="component" value="Chromosome 5"/>
</dbReference>
<dbReference type="SMART" id="SM00714">
    <property type="entry name" value="LITAF"/>
    <property type="match status" value="1"/>
</dbReference>
<dbReference type="GO" id="GO:0016020">
    <property type="term" value="C:membrane"/>
    <property type="evidence" value="ECO:0007669"/>
    <property type="project" value="UniProtKB-SubCell"/>
</dbReference>
<organism evidence="8">
    <name type="scientific">Fusarium oxysporum f. sp. cepae</name>
    <dbReference type="NCBI Taxonomy" id="396571"/>
    <lineage>
        <taxon>Eukaryota</taxon>
        <taxon>Fungi</taxon>
        <taxon>Dikarya</taxon>
        <taxon>Ascomycota</taxon>
        <taxon>Pezizomycotina</taxon>
        <taxon>Sordariomycetes</taxon>
        <taxon>Hypocreomycetidae</taxon>
        <taxon>Hypocreales</taxon>
        <taxon>Nectriaceae</taxon>
        <taxon>Fusarium</taxon>
        <taxon>Fusarium oxysporum species complex</taxon>
    </lineage>
</organism>
<dbReference type="AlphaFoldDB" id="A0A3L6NUA2"/>
<name>A0A3L6NUA2_FUSOX</name>
<sequence length="183" mass="19497">MEKEVAVTSMPTNPATTFPHSPTVNDYRYQTSIPAQSGVLPQQPSFSVQYAGTVPQLQETFPGHHTTYPGQQGVITLGMNAAQVAQTLHANSQYKTVAPIAALGRSPAPVDCPGCGQRALTATSFAIGNTTHGWAAAICCLFCLGCIPYLMNDAKDVEHKCGQCGITLATWHRSGTTEIRYQG</sequence>
<reference evidence="8" key="1">
    <citation type="journal article" date="2018" name="Sci. Rep.">
        <title>Characterisation of pathogen-specific regions and novel effector candidates in Fusarium oxysporum f. sp. cepae.</title>
        <authorList>
            <person name="Armitage A.D."/>
            <person name="Taylor A."/>
            <person name="Sobczyk M.K."/>
            <person name="Baxter L."/>
            <person name="Greenfield B.P."/>
            <person name="Bates H.J."/>
            <person name="Wilson F."/>
            <person name="Jackson A.C."/>
            <person name="Ott S."/>
            <person name="Harrison R.J."/>
            <person name="Clarkson J.P."/>
        </authorList>
    </citation>
    <scope>NUCLEOTIDE SEQUENCE [LARGE SCALE GENOMIC DNA]</scope>
    <source>
        <strain evidence="8">FoC_Fus2</strain>
    </source>
</reference>
<dbReference type="Pfam" id="PF10601">
    <property type="entry name" value="zf-LITAF-like"/>
    <property type="match status" value="1"/>
</dbReference>
<feature type="domain" description="LITAF" evidence="7">
    <location>
        <begin position="92"/>
        <end position="173"/>
    </location>
</feature>
<evidence type="ECO:0000256" key="1">
    <source>
        <dbReference type="ARBA" id="ARBA00004170"/>
    </source>
</evidence>
<feature type="compositionally biased region" description="Polar residues" evidence="6">
    <location>
        <begin position="9"/>
        <end position="23"/>
    </location>
</feature>
<evidence type="ECO:0000256" key="4">
    <source>
        <dbReference type="ARBA" id="ARBA00022833"/>
    </source>
</evidence>
<comment type="subcellular location">
    <subcellularLocation>
        <location evidence="1">Membrane</location>
        <topology evidence="1">Peripheral membrane protein</topology>
    </subcellularLocation>
</comment>
<dbReference type="InterPro" id="IPR037519">
    <property type="entry name" value="LITAF_fam"/>
</dbReference>
<gene>
    <name evidence="8" type="ORF">BFJ65_g5263</name>
</gene>